<name>A0A0A8YCU0_ARUDO</name>
<reference evidence="1" key="2">
    <citation type="journal article" date="2015" name="Data Brief">
        <title>Shoot transcriptome of the giant reed, Arundo donax.</title>
        <authorList>
            <person name="Barrero R.A."/>
            <person name="Guerrero F.D."/>
            <person name="Moolhuijzen P."/>
            <person name="Goolsby J.A."/>
            <person name="Tidwell J."/>
            <person name="Bellgard S.E."/>
            <person name="Bellgard M.I."/>
        </authorList>
    </citation>
    <scope>NUCLEOTIDE SEQUENCE</scope>
    <source>
        <tissue evidence="1">Shoot tissue taken approximately 20 cm above the soil surface</tissue>
    </source>
</reference>
<accession>A0A0A8YCU0</accession>
<dbReference type="AlphaFoldDB" id="A0A0A8YCU0"/>
<sequence length="68" mass="7756">MLKQSKIILACMILRNFIQENALRDNDFNILEQDENYVPISEASTSQQSGTNNYIGDEDANMNAFLIQ</sequence>
<reference evidence="1" key="1">
    <citation type="submission" date="2014-09" db="EMBL/GenBank/DDBJ databases">
        <authorList>
            <person name="Magalhaes I.L.F."/>
            <person name="Oliveira U."/>
            <person name="Santos F.R."/>
            <person name="Vidigal T.H.D.A."/>
            <person name="Brescovit A.D."/>
            <person name="Santos A.J."/>
        </authorList>
    </citation>
    <scope>NUCLEOTIDE SEQUENCE</scope>
    <source>
        <tissue evidence="1">Shoot tissue taken approximately 20 cm above the soil surface</tissue>
    </source>
</reference>
<proteinExistence type="predicted"/>
<organism evidence="1">
    <name type="scientific">Arundo donax</name>
    <name type="common">Giant reed</name>
    <name type="synonym">Donax arundinaceus</name>
    <dbReference type="NCBI Taxonomy" id="35708"/>
    <lineage>
        <taxon>Eukaryota</taxon>
        <taxon>Viridiplantae</taxon>
        <taxon>Streptophyta</taxon>
        <taxon>Embryophyta</taxon>
        <taxon>Tracheophyta</taxon>
        <taxon>Spermatophyta</taxon>
        <taxon>Magnoliopsida</taxon>
        <taxon>Liliopsida</taxon>
        <taxon>Poales</taxon>
        <taxon>Poaceae</taxon>
        <taxon>PACMAD clade</taxon>
        <taxon>Arundinoideae</taxon>
        <taxon>Arundineae</taxon>
        <taxon>Arundo</taxon>
    </lineage>
</organism>
<protein>
    <submittedName>
        <fullName evidence="1">Uncharacterized protein</fullName>
    </submittedName>
</protein>
<evidence type="ECO:0000313" key="1">
    <source>
        <dbReference type="EMBL" id="JAD23353.1"/>
    </source>
</evidence>
<dbReference type="EMBL" id="GBRH01274542">
    <property type="protein sequence ID" value="JAD23353.1"/>
    <property type="molecule type" value="Transcribed_RNA"/>
</dbReference>